<dbReference type="Proteomes" id="UP001292079">
    <property type="component" value="Unassembled WGS sequence"/>
</dbReference>
<dbReference type="InterPro" id="IPR016702">
    <property type="entry name" value="ATP5MG_metazoa"/>
</dbReference>
<name>A0AAE1ZF83_SCHME</name>
<evidence type="ECO:0000256" key="9">
    <source>
        <dbReference type="ARBA" id="ARBA00023310"/>
    </source>
</evidence>
<feature type="non-terminal residue" evidence="10">
    <location>
        <position position="124"/>
    </location>
</feature>
<reference evidence="10" key="1">
    <citation type="submission" date="2022-04" db="EMBL/GenBank/DDBJ databases">
        <authorList>
            <person name="Xu L."/>
            <person name="Lv Z."/>
        </authorList>
    </citation>
    <scope>NUCLEOTIDE SEQUENCE</scope>
    <source>
        <strain evidence="10">LV_2022a</strain>
    </source>
</reference>
<reference evidence="10" key="2">
    <citation type="journal article" date="2023" name="Infect Dis Poverty">
        <title>Chromosome-scale genome of the human blood fluke Schistosoma mekongi and its implications for public health.</title>
        <authorList>
            <person name="Zhou M."/>
            <person name="Xu L."/>
            <person name="Xu D."/>
            <person name="Chen W."/>
            <person name="Khan J."/>
            <person name="Hu Y."/>
            <person name="Huang H."/>
            <person name="Wei H."/>
            <person name="Zhang Y."/>
            <person name="Chusongsang P."/>
            <person name="Tanasarnprasert K."/>
            <person name="Hu X."/>
            <person name="Limpanont Y."/>
            <person name="Lv Z."/>
        </authorList>
    </citation>
    <scope>NUCLEOTIDE SEQUENCE</scope>
    <source>
        <strain evidence="10">LV_2022a</strain>
    </source>
</reference>
<dbReference type="AlphaFoldDB" id="A0AAE1ZF83"/>
<protein>
    <recommendedName>
        <fullName evidence="12">ATP synthase subunit</fullName>
    </recommendedName>
</protein>
<keyword evidence="6" id="KW-0406">Ion transport</keyword>
<evidence type="ECO:0000256" key="6">
    <source>
        <dbReference type="ARBA" id="ARBA00023065"/>
    </source>
</evidence>
<dbReference type="InterPro" id="IPR006808">
    <property type="entry name" value="ATP_synth_F0_gsu_mt"/>
</dbReference>
<evidence type="ECO:0000256" key="2">
    <source>
        <dbReference type="ARBA" id="ARBA00005699"/>
    </source>
</evidence>
<dbReference type="PIRSF" id="PIRSF017835">
    <property type="entry name" value="ATP-synth_g_mitoch_animal"/>
    <property type="match status" value="1"/>
</dbReference>
<dbReference type="GO" id="GO:0015986">
    <property type="term" value="P:proton motive force-driven ATP synthesis"/>
    <property type="evidence" value="ECO:0007669"/>
    <property type="project" value="InterPro"/>
</dbReference>
<keyword evidence="9" id="KW-0066">ATP synthesis</keyword>
<dbReference type="GO" id="GO:0015078">
    <property type="term" value="F:proton transmembrane transporter activity"/>
    <property type="evidence" value="ECO:0007669"/>
    <property type="project" value="InterPro"/>
</dbReference>
<evidence type="ECO:0000256" key="1">
    <source>
        <dbReference type="ARBA" id="ARBA00004325"/>
    </source>
</evidence>
<evidence type="ECO:0000256" key="8">
    <source>
        <dbReference type="ARBA" id="ARBA00023136"/>
    </source>
</evidence>
<evidence type="ECO:0000313" key="11">
    <source>
        <dbReference type="Proteomes" id="UP001292079"/>
    </source>
</evidence>
<organism evidence="10 11">
    <name type="scientific">Schistosoma mekongi</name>
    <name type="common">Parasitic worm</name>
    <dbReference type="NCBI Taxonomy" id="38744"/>
    <lineage>
        <taxon>Eukaryota</taxon>
        <taxon>Metazoa</taxon>
        <taxon>Spiralia</taxon>
        <taxon>Lophotrochozoa</taxon>
        <taxon>Platyhelminthes</taxon>
        <taxon>Trematoda</taxon>
        <taxon>Digenea</taxon>
        <taxon>Strigeidida</taxon>
        <taxon>Schistosomatoidea</taxon>
        <taxon>Schistosomatidae</taxon>
        <taxon>Schistosoma</taxon>
    </lineage>
</organism>
<evidence type="ECO:0000256" key="3">
    <source>
        <dbReference type="ARBA" id="ARBA00022448"/>
    </source>
</evidence>
<keyword evidence="4" id="KW-0138">CF(0)</keyword>
<dbReference type="PANTHER" id="PTHR12386">
    <property type="entry name" value="ATP SYNTHASE SUBUNIT"/>
    <property type="match status" value="1"/>
</dbReference>
<comment type="subcellular location">
    <subcellularLocation>
        <location evidence="1">Mitochondrion membrane</location>
    </subcellularLocation>
</comment>
<evidence type="ECO:0000313" key="10">
    <source>
        <dbReference type="EMBL" id="KAK4472192.1"/>
    </source>
</evidence>
<keyword evidence="7" id="KW-0496">Mitochondrion</keyword>
<keyword evidence="11" id="KW-1185">Reference proteome</keyword>
<evidence type="ECO:0000256" key="7">
    <source>
        <dbReference type="ARBA" id="ARBA00023128"/>
    </source>
</evidence>
<keyword evidence="8" id="KW-0472">Membrane</keyword>
<comment type="similarity">
    <text evidence="2">Belongs to the ATPase g subunit family.</text>
</comment>
<comment type="caution">
    <text evidence="10">The sequence shown here is derived from an EMBL/GenBank/DDBJ whole genome shotgun (WGS) entry which is preliminary data.</text>
</comment>
<keyword evidence="5" id="KW-0375">Hydrogen ion transport</keyword>
<proteinExistence type="inferred from homology"/>
<accession>A0AAE1ZF83</accession>
<keyword evidence="3" id="KW-0813">Transport</keyword>
<evidence type="ECO:0000256" key="5">
    <source>
        <dbReference type="ARBA" id="ARBA00022781"/>
    </source>
</evidence>
<dbReference type="EMBL" id="JALJAT010000002">
    <property type="protein sequence ID" value="KAK4472192.1"/>
    <property type="molecule type" value="Genomic_DNA"/>
</dbReference>
<dbReference type="GO" id="GO:0031966">
    <property type="term" value="C:mitochondrial membrane"/>
    <property type="evidence" value="ECO:0007669"/>
    <property type="project" value="UniProtKB-SubCell"/>
</dbReference>
<dbReference type="GO" id="GO:0045259">
    <property type="term" value="C:proton-transporting ATP synthase complex"/>
    <property type="evidence" value="ECO:0007669"/>
    <property type="project" value="UniProtKB-KW"/>
</dbReference>
<dbReference type="Pfam" id="PF04718">
    <property type="entry name" value="ATP-synt_G"/>
    <property type="match status" value="1"/>
</dbReference>
<gene>
    <name evidence="10" type="ORF">MN116_000496</name>
</gene>
<evidence type="ECO:0008006" key="12">
    <source>
        <dbReference type="Google" id="ProtNLM"/>
    </source>
</evidence>
<sequence>IDKVCHLVAASRMSDKVTRIVNLASKVSAFVIQEASPRLLKFKKYALVELRPPNQADFKPAREQALKLIDAGKNGAWKNVTVKEGFVNALVTAEVLCWFFIGEIIGRRSFLGYSRVPHAYLKHH</sequence>
<evidence type="ECO:0000256" key="4">
    <source>
        <dbReference type="ARBA" id="ARBA00022547"/>
    </source>
</evidence>